<dbReference type="Proteomes" id="UP001500416">
    <property type="component" value="Unassembled WGS sequence"/>
</dbReference>
<sequence length="69" mass="7353">MTAAEAVTVLVTDAAPIKPVSASHVAARLVLDMAFPPLRRPREQGPAVRQEDSVPDPVIPRTTRTAPNV</sequence>
<keyword evidence="3" id="KW-1185">Reference proteome</keyword>
<proteinExistence type="predicted"/>
<gene>
    <name evidence="2" type="ORF">GCM10010492_09600</name>
</gene>
<feature type="region of interest" description="Disordered" evidence="1">
    <location>
        <begin position="38"/>
        <end position="69"/>
    </location>
</feature>
<reference evidence="3" key="1">
    <citation type="journal article" date="2019" name="Int. J. Syst. Evol. Microbiol.">
        <title>The Global Catalogue of Microorganisms (GCM) 10K type strain sequencing project: providing services to taxonomists for standard genome sequencing and annotation.</title>
        <authorList>
            <consortium name="The Broad Institute Genomics Platform"/>
            <consortium name="The Broad Institute Genome Sequencing Center for Infectious Disease"/>
            <person name="Wu L."/>
            <person name="Ma J."/>
        </authorList>
    </citation>
    <scope>NUCLEOTIDE SEQUENCE [LARGE SCALE GENOMIC DNA]</scope>
    <source>
        <strain evidence="3">JCM 3380</strain>
    </source>
</reference>
<accession>A0ABP3CRW4</accession>
<evidence type="ECO:0000313" key="3">
    <source>
        <dbReference type="Proteomes" id="UP001500416"/>
    </source>
</evidence>
<comment type="caution">
    <text evidence="2">The sequence shown here is derived from an EMBL/GenBank/DDBJ whole genome shotgun (WGS) entry which is preliminary data.</text>
</comment>
<dbReference type="EMBL" id="BAAABU010000002">
    <property type="protein sequence ID" value="GAA0213837.1"/>
    <property type="molecule type" value="Genomic_DNA"/>
</dbReference>
<evidence type="ECO:0000313" key="2">
    <source>
        <dbReference type="EMBL" id="GAA0213837.1"/>
    </source>
</evidence>
<organism evidence="2 3">
    <name type="scientific">Saccharothrix mutabilis subsp. mutabilis</name>
    <dbReference type="NCBI Taxonomy" id="66855"/>
    <lineage>
        <taxon>Bacteria</taxon>
        <taxon>Bacillati</taxon>
        <taxon>Actinomycetota</taxon>
        <taxon>Actinomycetes</taxon>
        <taxon>Pseudonocardiales</taxon>
        <taxon>Pseudonocardiaceae</taxon>
        <taxon>Saccharothrix</taxon>
    </lineage>
</organism>
<protein>
    <submittedName>
        <fullName evidence="2">Uncharacterized protein</fullName>
    </submittedName>
</protein>
<evidence type="ECO:0000256" key="1">
    <source>
        <dbReference type="SAM" id="MobiDB-lite"/>
    </source>
</evidence>
<name>A0ABP3CRW4_9PSEU</name>